<dbReference type="InterPro" id="IPR046342">
    <property type="entry name" value="CBS_dom_sf"/>
</dbReference>
<sequence length="94" mass="10352">MEFSSISCGGKKMPVTVRVKDVMDKSVVLVGAEESVMDALKKMLQSGVWSVVVEKRGLPEGVITERDILRRCVVKGLNLEKVKCEEIMSSPLLT</sequence>
<gene>
    <name evidence="4" type="ORF">EYH45_02480</name>
</gene>
<feature type="non-terminal residue" evidence="4">
    <location>
        <position position="94"/>
    </location>
</feature>
<keyword evidence="1 2" id="KW-0129">CBS domain</keyword>
<evidence type="ECO:0000256" key="2">
    <source>
        <dbReference type="PROSITE-ProRule" id="PRU00703"/>
    </source>
</evidence>
<accession>A0A832ZV43</accession>
<dbReference type="PROSITE" id="PS51371">
    <property type="entry name" value="CBS"/>
    <property type="match status" value="1"/>
</dbReference>
<dbReference type="Gene3D" id="3.10.580.10">
    <property type="entry name" value="CBS-domain"/>
    <property type="match status" value="1"/>
</dbReference>
<evidence type="ECO:0000313" key="4">
    <source>
        <dbReference type="EMBL" id="HIQ29412.1"/>
    </source>
</evidence>
<dbReference type="Proteomes" id="UP000608579">
    <property type="component" value="Unassembled WGS sequence"/>
</dbReference>
<name>A0A832ZV43_CALS0</name>
<dbReference type="SUPFAM" id="SSF54631">
    <property type="entry name" value="CBS-domain pair"/>
    <property type="match status" value="1"/>
</dbReference>
<proteinExistence type="predicted"/>
<comment type="caution">
    <text evidence="4">The sequence shown here is derived from an EMBL/GenBank/DDBJ whole genome shotgun (WGS) entry which is preliminary data.</text>
</comment>
<dbReference type="InterPro" id="IPR051257">
    <property type="entry name" value="Diverse_CBS-Domain"/>
</dbReference>
<evidence type="ECO:0000256" key="1">
    <source>
        <dbReference type="ARBA" id="ARBA00023122"/>
    </source>
</evidence>
<reference evidence="4" key="1">
    <citation type="journal article" date="2020" name="ISME J.">
        <title>Gammaproteobacteria mediating utilization of methyl-, sulfur- and petroleum organic compounds in deep ocean hydrothermal plumes.</title>
        <authorList>
            <person name="Zhou Z."/>
            <person name="Liu Y."/>
            <person name="Pan J."/>
            <person name="Cron B.R."/>
            <person name="Toner B.M."/>
            <person name="Anantharaman K."/>
            <person name="Breier J.A."/>
            <person name="Dick G.J."/>
            <person name="Li M."/>
        </authorList>
    </citation>
    <scope>NUCLEOTIDE SEQUENCE</scope>
    <source>
        <strain evidence="4">SZUA-1515</strain>
    </source>
</reference>
<evidence type="ECO:0000259" key="3">
    <source>
        <dbReference type="PROSITE" id="PS51371"/>
    </source>
</evidence>
<dbReference type="InterPro" id="IPR000644">
    <property type="entry name" value="CBS_dom"/>
</dbReference>
<dbReference type="PANTHER" id="PTHR43080">
    <property type="entry name" value="CBS DOMAIN-CONTAINING PROTEIN CBSX3, MITOCHONDRIAL"/>
    <property type="match status" value="1"/>
</dbReference>
<dbReference type="Pfam" id="PF00571">
    <property type="entry name" value="CBS"/>
    <property type="match status" value="1"/>
</dbReference>
<protein>
    <submittedName>
        <fullName evidence="4">CBS domain-containing protein</fullName>
    </submittedName>
</protein>
<dbReference type="PANTHER" id="PTHR43080:SF2">
    <property type="entry name" value="CBS DOMAIN-CONTAINING PROTEIN"/>
    <property type="match status" value="1"/>
</dbReference>
<feature type="domain" description="CBS" evidence="3">
    <location>
        <begin position="23"/>
        <end position="79"/>
    </location>
</feature>
<organism evidence="4 5">
    <name type="scientific">Caldiarchaeum subterraneum</name>
    <dbReference type="NCBI Taxonomy" id="311458"/>
    <lineage>
        <taxon>Archaea</taxon>
        <taxon>Nitrososphaerota</taxon>
        <taxon>Candidatus Caldarchaeales</taxon>
        <taxon>Candidatus Caldarchaeaceae</taxon>
        <taxon>Candidatus Caldarchaeum</taxon>
    </lineage>
</organism>
<dbReference type="EMBL" id="DQVM01000044">
    <property type="protein sequence ID" value="HIQ29412.1"/>
    <property type="molecule type" value="Genomic_DNA"/>
</dbReference>
<evidence type="ECO:0000313" key="5">
    <source>
        <dbReference type="Proteomes" id="UP000608579"/>
    </source>
</evidence>
<dbReference type="AlphaFoldDB" id="A0A832ZV43"/>